<keyword evidence="4" id="KW-0862">Zinc</keyword>
<dbReference type="HOGENOM" id="CLU_893226_0_0_7"/>
<dbReference type="AlphaFoldDB" id="D5V5H1"/>
<dbReference type="InterPro" id="IPR001818">
    <property type="entry name" value="Pept_M10_metallopeptidase"/>
</dbReference>
<dbReference type="GO" id="GO:0008270">
    <property type="term" value="F:zinc ion binding"/>
    <property type="evidence" value="ECO:0007669"/>
    <property type="project" value="InterPro"/>
</dbReference>
<evidence type="ECO:0000256" key="1">
    <source>
        <dbReference type="ARBA" id="ARBA00022670"/>
    </source>
</evidence>
<evidence type="ECO:0000256" key="2">
    <source>
        <dbReference type="ARBA" id="ARBA00022723"/>
    </source>
</evidence>
<accession>D5V5H1</accession>
<dbReference type="InterPro" id="IPR024079">
    <property type="entry name" value="MetalloPept_cat_dom_sf"/>
</dbReference>
<dbReference type="RefSeq" id="WP_013135251.1">
    <property type="nucleotide sequence ID" value="NC_014166.1"/>
</dbReference>
<dbReference type="KEGG" id="ant:Arnit_1449"/>
<dbReference type="EMBL" id="CP001999">
    <property type="protein sequence ID" value="ADG93106.1"/>
    <property type="molecule type" value="Genomic_DNA"/>
</dbReference>
<dbReference type="OrthoDB" id="5343854at2"/>
<dbReference type="SUPFAM" id="SSF55486">
    <property type="entry name" value="Metalloproteases ('zincins'), catalytic domain"/>
    <property type="match status" value="1"/>
</dbReference>
<keyword evidence="5" id="KW-0175">Coiled coil</keyword>
<evidence type="ECO:0000256" key="5">
    <source>
        <dbReference type="SAM" id="Coils"/>
    </source>
</evidence>
<dbReference type="GO" id="GO:0006508">
    <property type="term" value="P:proteolysis"/>
    <property type="evidence" value="ECO:0007669"/>
    <property type="project" value="UniProtKB-KW"/>
</dbReference>
<evidence type="ECO:0000256" key="4">
    <source>
        <dbReference type="ARBA" id="ARBA00022833"/>
    </source>
</evidence>
<gene>
    <name evidence="7" type="ordered locus">Arnit_1449</name>
</gene>
<proteinExistence type="predicted"/>
<dbReference type="STRING" id="572480.Arnit_1449"/>
<evidence type="ECO:0000259" key="6">
    <source>
        <dbReference type="Pfam" id="PF00413"/>
    </source>
</evidence>
<evidence type="ECO:0000313" key="7">
    <source>
        <dbReference type="EMBL" id="ADG93106.1"/>
    </source>
</evidence>
<dbReference type="Proteomes" id="UP000000939">
    <property type="component" value="Chromosome"/>
</dbReference>
<dbReference type="Pfam" id="PF00413">
    <property type="entry name" value="Peptidase_M10"/>
    <property type="match status" value="1"/>
</dbReference>
<evidence type="ECO:0000313" key="8">
    <source>
        <dbReference type="Proteomes" id="UP000000939"/>
    </source>
</evidence>
<feature type="coiled-coil region" evidence="5">
    <location>
        <begin position="154"/>
        <end position="188"/>
    </location>
</feature>
<keyword evidence="8" id="KW-1185">Reference proteome</keyword>
<keyword evidence="3" id="KW-0378">Hydrolase</keyword>
<name>D5V5H1_ARCNC</name>
<feature type="domain" description="Peptidase M10 metallopeptidase" evidence="6">
    <location>
        <begin position="186"/>
        <end position="308"/>
    </location>
</feature>
<sequence precursor="true">MIYKILLLVLLFDFSFAKYEKVKIGKIDDYYKNKVSYVQLENIIKDIEKNFETTLHMNIFDYSKDGKPIDLIHITPSTMEKRITRLEDRIVKKNEKAKDRRNSFKSLEDELKVLKIKYDALNKVYIKESNELNDYIKAKNEKKKLPQKEYEETKKFVKEKKATLDIKLKQLKKLYKDFNRKVLSYNNKIQFYNNDIRNIYSLNKELESLHRAFKKVKGKTFGQKEITLKTYYKDGKKIKEKKINQSMNKIEIYAFDSLTELKVILAHEIAHLVGIPHINAKNALMNPILQKNQIKHLKLTKEDIINFKQNF</sequence>
<dbReference type="Gene3D" id="3.40.390.10">
    <property type="entry name" value="Collagenase (Catalytic Domain)"/>
    <property type="match status" value="1"/>
</dbReference>
<reference evidence="7 8" key="1">
    <citation type="journal article" date="2010" name="Stand. Genomic Sci.">
        <title>Complete genome sequence of Arcobacter nitrofigilis type strain (CI).</title>
        <authorList>
            <person name="Pati A."/>
            <person name="Gronow S."/>
            <person name="Lapidus A."/>
            <person name="Copeland A."/>
            <person name="Glavina Del Rio T."/>
            <person name="Nolan M."/>
            <person name="Lucas S."/>
            <person name="Tice H."/>
            <person name="Cheng J.F."/>
            <person name="Han C."/>
            <person name="Chertkov O."/>
            <person name="Bruce D."/>
            <person name="Tapia R."/>
            <person name="Goodwin L."/>
            <person name="Pitluck S."/>
            <person name="Liolios K."/>
            <person name="Ivanova N."/>
            <person name="Mavromatis K."/>
            <person name="Chen A."/>
            <person name="Palaniappan K."/>
            <person name="Land M."/>
            <person name="Hauser L."/>
            <person name="Chang Y.J."/>
            <person name="Jeffries C.D."/>
            <person name="Detter J.C."/>
            <person name="Rohde M."/>
            <person name="Goker M."/>
            <person name="Bristow J."/>
            <person name="Eisen J.A."/>
            <person name="Markowitz V."/>
            <person name="Hugenholtz P."/>
            <person name="Klenk H.P."/>
            <person name="Kyrpides N.C."/>
        </authorList>
    </citation>
    <scope>NUCLEOTIDE SEQUENCE [LARGE SCALE GENOMIC DNA]</scope>
    <source>
        <strain evidence="8">ATCC 33309 / DSM 7299 / CCUG 15893 / LMG 7604 / NCTC 12251 / CI</strain>
    </source>
</reference>
<protein>
    <submittedName>
        <fullName evidence="7">Peptidase M10A and M12B matrixin and adamalysin</fullName>
    </submittedName>
</protein>
<keyword evidence="1" id="KW-0645">Protease</keyword>
<dbReference type="GO" id="GO:0031012">
    <property type="term" value="C:extracellular matrix"/>
    <property type="evidence" value="ECO:0007669"/>
    <property type="project" value="InterPro"/>
</dbReference>
<keyword evidence="2" id="KW-0479">Metal-binding</keyword>
<organism evidence="7 8">
    <name type="scientific">Arcobacter nitrofigilis (strain ATCC 33309 / DSM 7299 / CCUG 15893 / LMG 7604 / NCTC 12251 / CI)</name>
    <name type="common">Campylobacter nitrofigilis</name>
    <dbReference type="NCBI Taxonomy" id="572480"/>
    <lineage>
        <taxon>Bacteria</taxon>
        <taxon>Pseudomonadati</taxon>
        <taxon>Campylobacterota</taxon>
        <taxon>Epsilonproteobacteria</taxon>
        <taxon>Campylobacterales</taxon>
        <taxon>Arcobacteraceae</taxon>
        <taxon>Arcobacter</taxon>
    </lineage>
</organism>
<dbReference type="GO" id="GO:0004222">
    <property type="term" value="F:metalloendopeptidase activity"/>
    <property type="evidence" value="ECO:0007669"/>
    <property type="project" value="InterPro"/>
</dbReference>
<evidence type="ECO:0000256" key="3">
    <source>
        <dbReference type="ARBA" id="ARBA00022801"/>
    </source>
</evidence>